<accession>A0A226WTN0</accession>
<gene>
    <name evidence="1" type="ORF">BSU04_34315</name>
</gene>
<organism evidence="1 2">
    <name type="scientific">Caballeronia sordidicola</name>
    <name type="common">Burkholderia sordidicola</name>
    <dbReference type="NCBI Taxonomy" id="196367"/>
    <lineage>
        <taxon>Bacteria</taxon>
        <taxon>Pseudomonadati</taxon>
        <taxon>Pseudomonadota</taxon>
        <taxon>Betaproteobacteria</taxon>
        <taxon>Burkholderiales</taxon>
        <taxon>Burkholderiaceae</taxon>
        <taxon>Caballeronia</taxon>
    </lineage>
</organism>
<protein>
    <submittedName>
        <fullName evidence="1">Uncharacterized protein</fullName>
    </submittedName>
</protein>
<evidence type="ECO:0000313" key="1">
    <source>
        <dbReference type="EMBL" id="OXC73948.1"/>
    </source>
</evidence>
<reference evidence="2" key="1">
    <citation type="submission" date="2017-01" db="EMBL/GenBank/DDBJ databases">
        <title>Genome Analysis of Deinococcus marmoris KOPRI26562.</title>
        <authorList>
            <person name="Kim J.H."/>
            <person name="Oh H.-M."/>
        </authorList>
    </citation>
    <scope>NUCLEOTIDE SEQUENCE [LARGE SCALE GENOMIC DNA]</scope>
    <source>
        <strain evidence="2">PAMC 26633</strain>
    </source>
</reference>
<comment type="caution">
    <text evidence="1">The sequence shown here is derived from an EMBL/GenBank/DDBJ whole genome shotgun (WGS) entry which is preliminary data.</text>
</comment>
<proteinExistence type="predicted"/>
<dbReference type="Proteomes" id="UP000214720">
    <property type="component" value="Unassembled WGS sequence"/>
</dbReference>
<name>A0A226WTN0_CABSO</name>
<evidence type="ECO:0000313" key="2">
    <source>
        <dbReference type="Proteomes" id="UP000214720"/>
    </source>
</evidence>
<sequence>MRALSLTSTLKQVGEVVHDAGLTTSSALLFYRFDRALD</sequence>
<dbReference type="AlphaFoldDB" id="A0A226WTN0"/>
<dbReference type="EMBL" id="MTHB01000234">
    <property type="protein sequence ID" value="OXC73948.1"/>
    <property type="molecule type" value="Genomic_DNA"/>
</dbReference>